<dbReference type="EMBL" id="CP009526">
    <property type="protein sequence ID" value="AKB51276.1"/>
    <property type="molecule type" value="Genomic_DNA"/>
</dbReference>
<dbReference type="InterPro" id="IPR027417">
    <property type="entry name" value="P-loop_NTPase"/>
</dbReference>
<dbReference type="InterPro" id="IPR051396">
    <property type="entry name" value="Bact_Antivir_Def_Nuclease"/>
</dbReference>
<evidence type="ECO:0000313" key="2">
    <source>
        <dbReference type="EMBL" id="AKB51276.1"/>
    </source>
</evidence>
<gene>
    <name evidence="2" type="ORF">MSBRW_2023</name>
</gene>
<evidence type="ECO:0000259" key="1">
    <source>
        <dbReference type="Pfam" id="PF13304"/>
    </source>
</evidence>
<dbReference type="PANTHER" id="PTHR43581:SF4">
    <property type="entry name" value="ATP_GTP PHOSPHATASE"/>
    <property type="match status" value="1"/>
</dbReference>
<dbReference type="HOGENOM" id="CLU_033235_0_0_2"/>
<name>A0A0E3LLH4_METBA</name>
<dbReference type="Gene3D" id="3.40.50.300">
    <property type="entry name" value="P-loop containing nucleotide triphosphate hydrolases"/>
    <property type="match status" value="1"/>
</dbReference>
<dbReference type="GO" id="GO:0005524">
    <property type="term" value="F:ATP binding"/>
    <property type="evidence" value="ECO:0007669"/>
    <property type="project" value="InterPro"/>
</dbReference>
<dbReference type="KEGG" id="mbw:MSBRW_2023"/>
<dbReference type="CDD" id="cd00267">
    <property type="entry name" value="ABC_ATPase"/>
    <property type="match status" value="1"/>
</dbReference>
<dbReference type="InterPro" id="IPR003959">
    <property type="entry name" value="ATPase_AAA_core"/>
</dbReference>
<dbReference type="PANTHER" id="PTHR43581">
    <property type="entry name" value="ATP/GTP PHOSPHATASE"/>
    <property type="match status" value="1"/>
</dbReference>
<dbReference type="GO" id="GO:0016887">
    <property type="term" value="F:ATP hydrolysis activity"/>
    <property type="evidence" value="ECO:0007669"/>
    <property type="project" value="InterPro"/>
</dbReference>
<proteinExistence type="predicted"/>
<evidence type="ECO:0000313" key="3">
    <source>
        <dbReference type="Proteomes" id="UP000033038"/>
    </source>
</evidence>
<protein>
    <recommendedName>
        <fullName evidence="1">ATPase AAA-type core domain-containing protein</fullName>
    </recommendedName>
</protein>
<feature type="domain" description="ATPase AAA-type core" evidence="1">
    <location>
        <begin position="24"/>
        <end position="297"/>
    </location>
</feature>
<dbReference type="SUPFAM" id="SSF52540">
    <property type="entry name" value="P-loop containing nucleoside triphosphate hydrolases"/>
    <property type="match status" value="1"/>
</dbReference>
<dbReference type="Pfam" id="PF13304">
    <property type="entry name" value="AAA_21"/>
    <property type="match status" value="1"/>
</dbReference>
<accession>A0A0E3LLH4</accession>
<organism evidence="2 3">
    <name type="scientific">Methanosarcina barkeri str. Wiesmoor</name>
    <dbReference type="NCBI Taxonomy" id="1434109"/>
    <lineage>
        <taxon>Archaea</taxon>
        <taxon>Methanobacteriati</taxon>
        <taxon>Methanobacteriota</taxon>
        <taxon>Stenosarchaea group</taxon>
        <taxon>Methanomicrobia</taxon>
        <taxon>Methanosarcinales</taxon>
        <taxon>Methanosarcinaceae</taxon>
        <taxon>Methanosarcina</taxon>
    </lineage>
</organism>
<dbReference type="Proteomes" id="UP000033038">
    <property type="component" value="Chromosome"/>
</dbReference>
<reference evidence="2 3" key="1">
    <citation type="submission" date="2014-07" db="EMBL/GenBank/DDBJ databases">
        <title>Methanogenic archaea and the global carbon cycle.</title>
        <authorList>
            <person name="Henriksen J.R."/>
            <person name="Luke J."/>
            <person name="Reinhart S."/>
            <person name="Benedict M.N."/>
            <person name="Youngblut N.D."/>
            <person name="Metcalf M.E."/>
            <person name="Whitaker R.J."/>
            <person name="Metcalf W.W."/>
        </authorList>
    </citation>
    <scope>NUCLEOTIDE SEQUENCE [LARGE SCALE GENOMIC DNA]</scope>
    <source>
        <strain evidence="2 3">Wiesmoor</strain>
    </source>
</reference>
<dbReference type="PATRIC" id="fig|1434109.4.peg.2597"/>
<dbReference type="AlphaFoldDB" id="A0A0E3LLH4"/>
<sequence length="581" mass="67473">MIKELQLINFRCYRKHSIPFKQNTIIVGENNAGKSTIIEALRIVSIIASKYKYLTYNKPPDWLDTPIGHKGVIPSLKEYDFHFESITYRYSGLPAQIKALFTTGELIEVYIVREGKAFAVVKDKNNNTIETKSDALLTNLPAVLVLPEISPLLSEEKRLIKDYVKQNLFSRLSSRHFRNQILIYPEKHKKFKELVETSWEGCQIRNIDNNGKFNEEDLSLIVRDTDFSAEVGWMGHGLQMWLQIMWFLSFTEKNNIVILDEPDIYMHADLQRKIIRLLLGERYKQLIVATHSIEIISEVEPENILVVDKTKPTSRFTNTIPAVQKIIDNIGGVHNIQLTRLWKCKKCILVEGKDLKILRHFHNTLFPKSEIPIETIPNMSIGGWSGWNYAIGSSMFLKNNADETIYTYCILDRDYYTKDIIETRLKEAESRGVKLHIWSRKEIENYLIAPKAISRIINCETSQGICADESKIIEQIEKICNDLYYDTFDCIANQISDANRRDHQKANSKARKIMKEYWKSIDGKLTLVSGKEVLKRLSNWSQAEYHVSLNSKKIAREMKEEEILPEMKKVIQTIEYRLDSI</sequence>